<accession>A0A0H5SAS0</accession>
<dbReference type="GO" id="GO:0020037">
    <property type="term" value="F:heme binding"/>
    <property type="evidence" value="ECO:0007669"/>
    <property type="project" value="InterPro"/>
</dbReference>
<feature type="region of interest" description="Disordered" evidence="6">
    <location>
        <begin position="43"/>
        <end position="64"/>
    </location>
</feature>
<dbReference type="CDD" id="cd06183">
    <property type="entry name" value="cyt_b5_reduct_like"/>
    <property type="match status" value="1"/>
</dbReference>
<dbReference type="InterPro" id="IPR039261">
    <property type="entry name" value="FNR_nucleotide-bd"/>
</dbReference>
<dbReference type="FunFam" id="3.10.120.10:FF:000001">
    <property type="entry name" value="Cytochrome b5 reductase 4"/>
    <property type="match status" value="1"/>
</dbReference>
<dbReference type="InterPro" id="IPR036400">
    <property type="entry name" value="Cyt_B5-like_heme/steroid_sf"/>
</dbReference>
<dbReference type="AlphaFoldDB" id="A0A0H5SAS0"/>
<dbReference type="InterPro" id="IPR001433">
    <property type="entry name" value="OxRdtase_FAD/NAD-bd"/>
</dbReference>
<dbReference type="SUPFAM" id="SSF63380">
    <property type="entry name" value="Riboflavin synthase domain-like"/>
    <property type="match status" value="1"/>
</dbReference>
<keyword evidence="5" id="KW-0408">Iron</keyword>
<protein>
    <submittedName>
        <fullName evidence="9">Bm6737</fullName>
    </submittedName>
</protein>
<evidence type="ECO:0000313" key="9">
    <source>
        <dbReference type="EMBL" id="CRZ25454.1"/>
    </source>
</evidence>
<dbReference type="SUPFAM" id="SSF52343">
    <property type="entry name" value="Ferredoxin reductase-like, C-terminal NADP-linked domain"/>
    <property type="match status" value="1"/>
</dbReference>
<dbReference type="PRINTS" id="PR00406">
    <property type="entry name" value="CYTB5RDTASE"/>
</dbReference>
<dbReference type="GO" id="GO:0004128">
    <property type="term" value="F:cytochrome-b5 reductase activity, acting on NAD(P)H"/>
    <property type="evidence" value="ECO:0007669"/>
    <property type="project" value="TreeGrafter"/>
</dbReference>
<reference evidence="9" key="1">
    <citation type="journal article" date="2007" name="Science">
        <title>Draft genome of the filarial nematode parasite Brugia malayi.</title>
        <authorList>
            <person name="Ghedin E."/>
            <person name="Wang S."/>
            <person name="Spiro D."/>
            <person name="Caler E."/>
            <person name="Zhao Q."/>
            <person name="Crabtree J."/>
            <person name="Allen J.E."/>
            <person name="Delcher A.L."/>
            <person name="Guiliano D.B."/>
            <person name="Miranda-Saavedra D."/>
            <person name="Angiuoli S.V."/>
            <person name="Creasy T."/>
            <person name="Amedeo P."/>
            <person name="Haas B."/>
            <person name="El-Sayed N.M."/>
            <person name="Wortman J.R."/>
            <person name="Feldblyum T."/>
            <person name="Tallon L."/>
            <person name="Schatz M."/>
            <person name="Shumway M."/>
            <person name="Koo H."/>
            <person name="Salzberg S.L."/>
            <person name="Schobel S."/>
            <person name="Pertea M."/>
            <person name="Pop M."/>
            <person name="White O."/>
            <person name="Barton G.J."/>
            <person name="Carlow C.K."/>
            <person name="Crawford M.J."/>
            <person name="Daub J."/>
            <person name="Dimmic M.W."/>
            <person name="Estes C.F."/>
            <person name="Foster J.M."/>
            <person name="Ganatra M."/>
            <person name="Gregory W.F."/>
            <person name="Johnson N.M."/>
            <person name="Jin J."/>
            <person name="Komuniecki R."/>
            <person name="Korf I."/>
            <person name="Kumar S."/>
            <person name="Laney S."/>
            <person name="Li B.W."/>
            <person name="Li W."/>
            <person name="Lindblom T.H."/>
            <person name="Lustigman S."/>
            <person name="Ma D."/>
            <person name="Maina C.V."/>
            <person name="Martin D.M."/>
            <person name="McCarter J.P."/>
            <person name="McReynolds L."/>
            <person name="Mitreva M."/>
            <person name="Nutman T.B."/>
            <person name="Parkinson J."/>
            <person name="Peregrin-Alvarez J.M."/>
            <person name="Poole C."/>
            <person name="Ren Q."/>
            <person name="Saunders L."/>
            <person name="Sluder A.E."/>
            <person name="Smith K."/>
            <person name="Stanke M."/>
            <person name="Unnasch T.R."/>
            <person name="Ware J."/>
            <person name="Wei A.D."/>
            <person name="Weil G."/>
            <person name="Williams D.J."/>
            <person name="Zhang Y."/>
            <person name="Williams S.A."/>
            <person name="Fraser-Liggett C."/>
            <person name="Slatko B."/>
            <person name="Blaxter M.L."/>
            <person name="Scott A.L."/>
        </authorList>
    </citation>
    <scope>NUCLEOTIDE SEQUENCE</scope>
    <source>
        <strain evidence="9">FR3</strain>
    </source>
</reference>
<dbReference type="PROSITE" id="PS50255">
    <property type="entry name" value="CYTOCHROME_B5_2"/>
    <property type="match status" value="1"/>
</dbReference>
<reference evidence="9" key="2">
    <citation type="submission" date="2012-12" db="EMBL/GenBank/DDBJ databases">
        <authorList>
            <person name="Gao Y.W."/>
            <person name="Fan S.T."/>
            <person name="Sun H.T."/>
            <person name="Wang Z."/>
            <person name="Gao X.L."/>
            <person name="Li Y.G."/>
            <person name="Wang T.C."/>
            <person name="Zhang K."/>
            <person name="Xu W.W."/>
            <person name="Yu Z.J."/>
            <person name="Xia X.Z."/>
        </authorList>
    </citation>
    <scope>NUCLEOTIDE SEQUENCE</scope>
    <source>
        <strain evidence="9">FR3</strain>
    </source>
</reference>
<dbReference type="Gene3D" id="2.40.30.10">
    <property type="entry name" value="Translation factors"/>
    <property type="match status" value="1"/>
</dbReference>
<evidence type="ECO:0000256" key="4">
    <source>
        <dbReference type="ARBA" id="ARBA00023002"/>
    </source>
</evidence>
<evidence type="ECO:0000256" key="6">
    <source>
        <dbReference type="SAM" id="MobiDB-lite"/>
    </source>
</evidence>
<dbReference type="PROSITE" id="PS00191">
    <property type="entry name" value="CYTOCHROME_B5_1"/>
    <property type="match status" value="1"/>
</dbReference>
<comment type="similarity">
    <text evidence="1">Belongs to the flavoprotein pyridine nucleotide cytochrome reductase family.</text>
</comment>
<keyword evidence="2" id="KW-0349">Heme</keyword>
<dbReference type="GO" id="GO:0046872">
    <property type="term" value="F:metal ion binding"/>
    <property type="evidence" value="ECO:0007669"/>
    <property type="project" value="UniProtKB-KW"/>
</dbReference>
<evidence type="ECO:0000256" key="2">
    <source>
        <dbReference type="ARBA" id="ARBA00022617"/>
    </source>
</evidence>
<keyword evidence="4" id="KW-0560">Oxidoreductase</keyword>
<proteinExistence type="inferred from homology"/>
<evidence type="ECO:0000259" key="8">
    <source>
        <dbReference type="PROSITE" id="PS51384"/>
    </source>
</evidence>
<dbReference type="SUPFAM" id="SSF55856">
    <property type="entry name" value="Cytochrome b5-like heme/steroid binding domain"/>
    <property type="match status" value="1"/>
</dbReference>
<dbReference type="Pfam" id="PF00970">
    <property type="entry name" value="FAD_binding_6"/>
    <property type="match status" value="1"/>
</dbReference>
<dbReference type="PANTHER" id="PTHR46237:SF1">
    <property type="entry name" value="CYTOCHROME B5 REDUCTASE 4"/>
    <property type="match status" value="1"/>
</dbReference>
<dbReference type="InterPro" id="IPR051872">
    <property type="entry name" value="Cytochrome_b5/Flavoprotein_Rdt"/>
</dbReference>
<dbReference type="SMART" id="SM01117">
    <property type="entry name" value="Cyt-b5"/>
    <property type="match status" value="1"/>
</dbReference>
<evidence type="ECO:0000256" key="5">
    <source>
        <dbReference type="ARBA" id="ARBA00023004"/>
    </source>
</evidence>
<dbReference type="Pfam" id="PF00175">
    <property type="entry name" value="NAD_binding_1"/>
    <property type="match status" value="1"/>
</dbReference>
<evidence type="ECO:0000256" key="1">
    <source>
        <dbReference type="ARBA" id="ARBA00006105"/>
    </source>
</evidence>
<dbReference type="InterPro" id="IPR001199">
    <property type="entry name" value="Cyt_B5-like_heme/steroid-bd"/>
</dbReference>
<dbReference type="GO" id="GO:0006801">
    <property type="term" value="P:superoxide metabolic process"/>
    <property type="evidence" value="ECO:0007669"/>
    <property type="project" value="TreeGrafter"/>
</dbReference>
<dbReference type="InterPro" id="IPR008333">
    <property type="entry name" value="Cbr1-like_FAD-bd_dom"/>
</dbReference>
<evidence type="ECO:0000256" key="3">
    <source>
        <dbReference type="ARBA" id="ARBA00022723"/>
    </source>
</evidence>
<dbReference type="Pfam" id="PF00173">
    <property type="entry name" value="Cyt-b5"/>
    <property type="match status" value="1"/>
</dbReference>
<gene>
    <name evidence="9" type="ORF">Bm6737</name>
    <name evidence="9" type="ORF">BM_Bm6737</name>
</gene>
<dbReference type="GO" id="GO:0005783">
    <property type="term" value="C:endoplasmic reticulum"/>
    <property type="evidence" value="ECO:0007669"/>
    <property type="project" value="TreeGrafter"/>
</dbReference>
<feature type="domain" description="Cytochrome b5 heme-binding" evidence="7">
    <location>
        <begin position="160"/>
        <end position="236"/>
    </location>
</feature>
<keyword evidence="3" id="KW-0479">Metal-binding</keyword>
<dbReference type="EMBL" id="LN857009">
    <property type="protein sequence ID" value="CRZ25454.1"/>
    <property type="molecule type" value="Genomic_DNA"/>
</dbReference>
<dbReference type="Gene3D" id="3.10.120.10">
    <property type="entry name" value="Cytochrome b5-like heme/steroid binding domain"/>
    <property type="match status" value="1"/>
</dbReference>
<name>A0A0H5SAS0_BRUMA</name>
<dbReference type="InterPro" id="IPR017938">
    <property type="entry name" value="Riboflavin_synthase-like_b-brl"/>
</dbReference>
<dbReference type="PROSITE" id="PS51384">
    <property type="entry name" value="FAD_FR"/>
    <property type="match status" value="1"/>
</dbReference>
<dbReference type="InterPro" id="IPR017927">
    <property type="entry name" value="FAD-bd_FR_type"/>
</dbReference>
<organism evidence="9">
    <name type="scientific">Brugia malayi</name>
    <name type="common">Filarial nematode worm</name>
    <dbReference type="NCBI Taxonomy" id="6279"/>
    <lineage>
        <taxon>Eukaryota</taxon>
        <taxon>Metazoa</taxon>
        <taxon>Ecdysozoa</taxon>
        <taxon>Nematoda</taxon>
        <taxon>Chromadorea</taxon>
        <taxon>Rhabditida</taxon>
        <taxon>Spirurina</taxon>
        <taxon>Spiruromorpha</taxon>
        <taxon>Filarioidea</taxon>
        <taxon>Onchocercidae</taxon>
        <taxon>Brugia</taxon>
    </lineage>
</organism>
<feature type="domain" description="FAD-binding FR-type" evidence="8">
    <location>
        <begin position="363"/>
        <end position="465"/>
    </location>
</feature>
<dbReference type="PANTHER" id="PTHR46237">
    <property type="entry name" value="CYTOCHROME B5 REDUCTASE 4 FAMILY MEMBER"/>
    <property type="match status" value="1"/>
</dbReference>
<evidence type="ECO:0000259" key="7">
    <source>
        <dbReference type="PROSITE" id="PS50255"/>
    </source>
</evidence>
<dbReference type="OMA" id="ERFSCTN"/>
<dbReference type="Gene3D" id="3.40.50.80">
    <property type="entry name" value="Nucleotide-binding domain of ferredoxin-NADP reductase (FNR) module"/>
    <property type="match status" value="1"/>
</dbReference>
<dbReference type="InterPro" id="IPR018506">
    <property type="entry name" value="Cyt_B5_heme-BS"/>
</dbReference>
<sequence length="599" mass="68326">MPAIRAFCHDQTNNQTLPQCQLLRTLGLPPKCLRLRQRTLTNWERNRRQSTRRRPAGPSFRPSHCRAADDRNAQFGYVMQCCFACISWKKLFDTVIYSRNAVNAVNVINEKNESLMLSVPQTSQGKVSETRRLKVALASGRSLMDWIKLTSSRSIAAKIKRDVDHVELSKHASVGDCWILLGEKVYDVTDYLAFHPGGVEELMRVAGTDGTDLFNKMHAWVNYDTMLKTCFVGTFNGDRYKLPEPKTTNFTEETNSDIVNFETARVRAEVNSDGQLSVSCPKWDQLKDENVSLEFTENVLRLLLHFSSGKTEALQWTNISTAFFTEPFRVGINDKAIFLSYKMIDENISRQWTSGSYHYKPVLKYRSCVIFEMYDITHDTTSVVLQMASHCRLMIPIGHHVLLRICVNGSLIERPYTPVLVSEDGQFISFMIKFYKNGVFTSKLRSKKCGDLIEISDALGCFNVLPDYPGIVLMLAAGTGLTPMIRFMVKRLKNNKKATIILFNRKEMDIVSDDYFTKCEMPLSHPLLEIKHCLSEADEKWDGEKGIISKQILSKYIDEDVKKTGYRILICGPDPFISLATKLLRESGVSLKHIYIFQS</sequence>